<keyword evidence="2" id="KW-1185">Reference proteome</keyword>
<dbReference type="KEGG" id="lji:ELX58_00940"/>
<evidence type="ECO:0000313" key="2">
    <source>
        <dbReference type="Proteomes" id="UP000294321"/>
    </source>
</evidence>
<reference evidence="2" key="1">
    <citation type="submission" date="2018-12" db="EMBL/GenBank/DDBJ databases">
        <title>A new species of lactobacillus.</title>
        <authorList>
            <person name="Jian Y."/>
            <person name="Xin L."/>
            <person name="Hong Z.J."/>
            <person name="Ming L.Z."/>
            <person name="Hong X.Z."/>
        </authorList>
    </citation>
    <scope>NUCLEOTIDE SEQUENCE [LARGE SCALE GENOMIC DNA]</scope>
    <source>
        <strain evidence="2">HSLZ-75</strain>
    </source>
</reference>
<name>A0A4P6ZJD5_9LACO</name>
<gene>
    <name evidence="1" type="ORF">ELX58_00940</name>
</gene>
<protein>
    <submittedName>
        <fullName evidence="1">Uncharacterized protein</fullName>
    </submittedName>
</protein>
<dbReference type="Proteomes" id="UP000294321">
    <property type="component" value="Chromosome"/>
</dbReference>
<evidence type="ECO:0000313" key="1">
    <source>
        <dbReference type="EMBL" id="QBP17766.1"/>
    </source>
</evidence>
<dbReference type="EMBL" id="CP034726">
    <property type="protein sequence ID" value="QBP17766.1"/>
    <property type="molecule type" value="Genomic_DNA"/>
</dbReference>
<dbReference type="RefSeq" id="WP_133441311.1">
    <property type="nucleotide sequence ID" value="NZ_CP034726.1"/>
</dbReference>
<proteinExistence type="predicted"/>
<accession>A0A4P6ZJD5</accession>
<dbReference type="AlphaFoldDB" id="A0A4P6ZJD5"/>
<sequence length="151" mass="17033">MKEFKDLDDNAQKLLKQTIDTTQDLATVYMDFAKEGKDAVKKAQPKDSEAYLADHFDDVYSLAKKYGIGSGAFSISSVQQSLNDVVNNLKRIAVYPNSQLHQVIDDLVMIAEHYDHDPKTWVENTVNVNQDGKCLDADVGEIKRSFKMTDK</sequence>
<organism evidence="1 2">
    <name type="scientific">Acetilactobacillus jinshanensis</name>
    <dbReference type="NCBI Taxonomy" id="1720083"/>
    <lineage>
        <taxon>Bacteria</taxon>
        <taxon>Bacillati</taxon>
        <taxon>Bacillota</taxon>
        <taxon>Bacilli</taxon>
        <taxon>Lactobacillales</taxon>
        <taxon>Lactobacillaceae</taxon>
        <taxon>Acetilactobacillus</taxon>
    </lineage>
</organism>